<protein>
    <submittedName>
        <fullName evidence="1">Uncharacterized protein</fullName>
    </submittedName>
</protein>
<evidence type="ECO:0000313" key="1">
    <source>
        <dbReference type="EMBL" id="CAL1683403.1"/>
    </source>
</evidence>
<keyword evidence="2" id="KW-1185">Reference proteome</keyword>
<name>A0AAV2NUA9_9HYME</name>
<proteinExistence type="predicted"/>
<evidence type="ECO:0000313" key="2">
    <source>
        <dbReference type="Proteomes" id="UP001497644"/>
    </source>
</evidence>
<dbReference type="EMBL" id="OZ034827">
    <property type="protein sequence ID" value="CAL1683403.1"/>
    <property type="molecule type" value="Genomic_DNA"/>
</dbReference>
<accession>A0AAV2NUA9</accession>
<dbReference type="Proteomes" id="UP001497644">
    <property type="component" value="Chromosome 4"/>
</dbReference>
<organism evidence="1 2">
    <name type="scientific">Lasius platythorax</name>
    <dbReference type="NCBI Taxonomy" id="488582"/>
    <lineage>
        <taxon>Eukaryota</taxon>
        <taxon>Metazoa</taxon>
        <taxon>Ecdysozoa</taxon>
        <taxon>Arthropoda</taxon>
        <taxon>Hexapoda</taxon>
        <taxon>Insecta</taxon>
        <taxon>Pterygota</taxon>
        <taxon>Neoptera</taxon>
        <taxon>Endopterygota</taxon>
        <taxon>Hymenoptera</taxon>
        <taxon>Apocrita</taxon>
        <taxon>Aculeata</taxon>
        <taxon>Formicoidea</taxon>
        <taxon>Formicidae</taxon>
        <taxon>Formicinae</taxon>
        <taxon>Lasius</taxon>
        <taxon>Lasius</taxon>
    </lineage>
</organism>
<gene>
    <name evidence="1" type="ORF">LPLAT_LOCUS9136</name>
</gene>
<reference evidence="1" key="1">
    <citation type="submission" date="2024-04" db="EMBL/GenBank/DDBJ databases">
        <authorList>
            <consortium name="Molecular Ecology Group"/>
        </authorList>
    </citation>
    <scope>NUCLEOTIDE SEQUENCE</scope>
</reference>
<sequence>MSYMSKTDGCVCEITHRVTICVAIVYCVSKYEIPAQHFFIPVDCPPLLPLKRFLVLDLYSTTILRGDRKIRETPNEMRQPKSRNVARYWQIAQGRAITR</sequence>
<dbReference type="AlphaFoldDB" id="A0AAV2NUA9"/>